<accession>A0A9Q0K4T7</accession>
<gene>
    <name evidence="1" type="ORF">NE237_023813</name>
</gene>
<name>A0A9Q0K4T7_9MAGN</name>
<dbReference type="AlphaFoldDB" id="A0A9Q0K4T7"/>
<protein>
    <recommendedName>
        <fullName evidence="3">Reverse transcriptase</fullName>
    </recommendedName>
</protein>
<sequence length="138" mass="15402">MFTLAMEALTVLTDKGVKRKEVKLLNVGKPLNLSHLIFVDDLMLFVKAEKWTSQKALQILDLFVDLSNLKVHKLNSNIFTGGVHQGLRDELVEHSTGAYSIYLGYNLISWSSRKKPTVAHSSIEAEYKALSNAAVEIS</sequence>
<organism evidence="1 2">
    <name type="scientific">Protea cynaroides</name>
    <dbReference type="NCBI Taxonomy" id="273540"/>
    <lineage>
        <taxon>Eukaryota</taxon>
        <taxon>Viridiplantae</taxon>
        <taxon>Streptophyta</taxon>
        <taxon>Embryophyta</taxon>
        <taxon>Tracheophyta</taxon>
        <taxon>Spermatophyta</taxon>
        <taxon>Magnoliopsida</taxon>
        <taxon>Proteales</taxon>
        <taxon>Proteaceae</taxon>
        <taxon>Protea</taxon>
    </lineage>
</organism>
<evidence type="ECO:0000313" key="1">
    <source>
        <dbReference type="EMBL" id="KAJ4963874.1"/>
    </source>
</evidence>
<dbReference type="EMBL" id="JAMYWD010000008">
    <property type="protein sequence ID" value="KAJ4963874.1"/>
    <property type="molecule type" value="Genomic_DNA"/>
</dbReference>
<comment type="caution">
    <text evidence="1">The sequence shown here is derived from an EMBL/GenBank/DDBJ whole genome shotgun (WGS) entry which is preliminary data.</text>
</comment>
<evidence type="ECO:0000313" key="2">
    <source>
        <dbReference type="Proteomes" id="UP001141806"/>
    </source>
</evidence>
<keyword evidence="2" id="KW-1185">Reference proteome</keyword>
<dbReference type="OrthoDB" id="1724700at2759"/>
<evidence type="ECO:0008006" key="3">
    <source>
        <dbReference type="Google" id="ProtNLM"/>
    </source>
</evidence>
<reference evidence="1" key="1">
    <citation type="journal article" date="2023" name="Plant J.">
        <title>The genome of the king protea, Protea cynaroides.</title>
        <authorList>
            <person name="Chang J."/>
            <person name="Duong T.A."/>
            <person name="Schoeman C."/>
            <person name="Ma X."/>
            <person name="Roodt D."/>
            <person name="Barker N."/>
            <person name="Li Z."/>
            <person name="Van de Peer Y."/>
            <person name="Mizrachi E."/>
        </authorList>
    </citation>
    <scope>NUCLEOTIDE SEQUENCE</scope>
    <source>
        <tissue evidence="1">Young leaves</tissue>
    </source>
</reference>
<dbReference type="Proteomes" id="UP001141806">
    <property type="component" value="Unassembled WGS sequence"/>
</dbReference>
<proteinExistence type="predicted"/>